<keyword evidence="7" id="KW-0630">Potassium</keyword>
<keyword evidence="8 13" id="KW-1133">Transmembrane helix</keyword>
<dbReference type="PRINTS" id="PR00169">
    <property type="entry name" value="KCHANNEL"/>
</dbReference>
<keyword evidence="9" id="KW-0406">Ion transport</keyword>
<evidence type="ECO:0000256" key="4">
    <source>
        <dbReference type="ARBA" id="ARBA00022692"/>
    </source>
</evidence>
<evidence type="ECO:0000313" key="15">
    <source>
        <dbReference type="EMBL" id="OLP95447.1"/>
    </source>
</evidence>
<evidence type="ECO:0000256" key="11">
    <source>
        <dbReference type="ARBA" id="ARBA00023303"/>
    </source>
</evidence>
<dbReference type="InterPro" id="IPR027359">
    <property type="entry name" value="Volt_channel_dom_sf"/>
</dbReference>
<dbReference type="PANTHER" id="PTHR11537">
    <property type="entry name" value="VOLTAGE-GATED POTASSIUM CHANNEL"/>
    <property type="match status" value="1"/>
</dbReference>
<dbReference type="GO" id="GO:0005249">
    <property type="term" value="F:voltage-gated potassium channel activity"/>
    <property type="evidence" value="ECO:0007669"/>
    <property type="project" value="InterPro"/>
</dbReference>
<keyword evidence="3" id="KW-0633">Potassium transport</keyword>
<protein>
    <submittedName>
        <fullName evidence="15">Potassium voltage-gated channel protein Shal</fullName>
    </submittedName>
</protein>
<dbReference type="AlphaFoldDB" id="A0A1Q9DJS6"/>
<comment type="caution">
    <text evidence="15">The sequence shown here is derived from an EMBL/GenBank/DDBJ whole genome shotgun (WGS) entry which is preliminary data.</text>
</comment>
<dbReference type="SUPFAM" id="SSF81324">
    <property type="entry name" value="Voltage-gated potassium channels"/>
    <property type="match status" value="1"/>
</dbReference>
<organism evidence="15 16">
    <name type="scientific">Symbiodinium microadriaticum</name>
    <name type="common">Dinoflagellate</name>
    <name type="synonym">Zooxanthella microadriatica</name>
    <dbReference type="NCBI Taxonomy" id="2951"/>
    <lineage>
        <taxon>Eukaryota</taxon>
        <taxon>Sar</taxon>
        <taxon>Alveolata</taxon>
        <taxon>Dinophyceae</taxon>
        <taxon>Suessiales</taxon>
        <taxon>Symbiodiniaceae</taxon>
        <taxon>Symbiodinium</taxon>
    </lineage>
</organism>
<dbReference type="PANTHER" id="PTHR11537:SF254">
    <property type="entry name" value="POTASSIUM VOLTAGE-GATED CHANNEL PROTEIN SHAB"/>
    <property type="match status" value="1"/>
</dbReference>
<keyword evidence="11" id="KW-0407">Ion channel</keyword>
<dbReference type="Pfam" id="PF00520">
    <property type="entry name" value="Ion_trans"/>
    <property type="match status" value="1"/>
</dbReference>
<keyword evidence="10 13" id="KW-0472">Membrane</keyword>
<name>A0A1Q9DJS6_SYMMI</name>
<evidence type="ECO:0000256" key="3">
    <source>
        <dbReference type="ARBA" id="ARBA00022538"/>
    </source>
</evidence>
<reference evidence="15 16" key="1">
    <citation type="submission" date="2016-02" db="EMBL/GenBank/DDBJ databases">
        <title>Genome analysis of coral dinoflagellate symbionts highlights evolutionary adaptations to a symbiotic lifestyle.</title>
        <authorList>
            <person name="Aranda M."/>
            <person name="Li Y."/>
            <person name="Liew Y.J."/>
            <person name="Baumgarten S."/>
            <person name="Simakov O."/>
            <person name="Wilson M."/>
            <person name="Piel J."/>
            <person name="Ashoor H."/>
            <person name="Bougouffa S."/>
            <person name="Bajic V.B."/>
            <person name="Ryu T."/>
            <person name="Ravasi T."/>
            <person name="Bayer T."/>
            <person name="Micklem G."/>
            <person name="Kim H."/>
            <person name="Bhak J."/>
            <person name="Lajeunesse T.C."/>
            <person name="Voolstra C.R."/>
        </authorList>
    </citation>
    <scope>NUCLEOTIDE SEQUENCE [LARGE SCALE GENOMIC DNA]</scope>
    <source>
        <strain evidence="15 16">CCMP2467</strain>
    </source>
</reference>
<feature type="transmembrane region" description="Helical" evidence="13">
    <location>
        <begin position="306"/>
        <end position="328"/>
    </location>
</feature>
<dbReference type="InterPro" id="IPR005821">
    <property type="entry name" value="Ion_trans_dom"/>
</dbReference>
<sequence length="1086" mass="120258">MSPEPEEEQGCEKILAEVPREHEVKNTFFAAMTFFDWWGFLGTGVQSIFAWMTFNRDGFADNVTWRQAQKCQQKNYNISWIAIARDDIRDMMGISVNRINNYMIVATLILSVAAGSIVSVSFSPDCPAFVCFAFYLSTSISVIYLMLSIMFGVKGQNSAFTNTMKLLTYQVRPENPAEYTHDYMKQAQWVERNGLAALFRIPGIMPSYNTDAQKDKLKSITEHMDDFAEREGGKGLKARGKKKKKQEHLGSPAHDPDDYDDDDDLVNLEEATPLESLVMRTSHTWYLTKFAEFMRLWHPYDLYSKYAMGLGILCLGHSSAYFALGYLAVQDYSLSEYAAAIVTLAFILMVGLIINSNFRSGSTHLRLLVVLTVSLAPGCSTVAAVTTSEVAQQILVPSAFAAHFLFWMLVYIFALRVQESDIHFHRPGEGFWGSHHGSPEAHPDWTATESATDLERGSAQSLRRSATCAADAMQVTGRAAPTRRQSCHPVWRLVSLCGDVARLHDEDLSTEERRRGRLKRKKTSLPEGSYDHAHDLSGWPTDEDEFTWRAEHTRSQIRSTAHSTILASALLWLAMLVWAILTYWLAKPVSQWQYAVVSEEQPEIAWPSPLFRPTLLACAGGMTAVSDGFRIYSLSLLGGRARHVSCPGLTGSIRDLSIACDPEMEGFVAPRAPGTLQTRRVGPQPSIAAVAAPVADPSKAAVGRDSFTLGLCAVSIPLLLRRHTRAQHRCAARATRAVEVAVTDRGASFTESRASEAAHHQSEVKQEPSAVVDQSRLGVRNPRFVSRAERAPWGPLPYAVATEEMLAEPQVELIVVACVLLSSLIVALETLPVLSQPGWQDVATLLAGLENGICIVFMIEFALRWYSRSLRPTYILKPLVIIDILAFLPLLLRLMGITQSDTMAAVIAGVRLLRVFRLQRFLQDYDGFLTLASKGLGIDPKYVTPVQLEVTRVLLSIFTLLYTATGAIYAAEHDVNPQFPDFFTALYFGLTTLTTVGFGDITPITAQGRLVVAASILAGVGIIPYQLSKLAEVFMATASFDRQGIRFQSIQESPESSGRQCPSCNATPHRKDAAFCWRCGAVMPVE</sequence>
<evidence type="ECO:0000256" key="8">
    <source>
        <dbReference type="ARBA" id="ARBA00022989"/>
    </source>
</evidence>
<feature type="region of interest" description="Disordered" evidence="12">
    <location>
        <begin position="751"/>
        <end position="772"/>
    </location>
</feature>
<dbReference type="OrthoDB" id="441685at2759"/>
<feature type="transmembrane region" description="Helical" evidence="13">
    <location>
        <begin position="843"/>
        <end position="863"/>
    </location>
</feature>
<evidence type="ECO:0000256" key="2">
    <source>
        <dbReference type="ARBA" id="ARBA00022448"/>
    </source>
</evidence>
<comment type="subcellular location">
    <subcellularLocation>
        <location evidence="1">Membrane</location>
        <topology evidence="1">Multi-pass membrane protein</topology>
    </subcellularLocation>
</comment>
<keyword evidence="4 13" id="KW-0812">Transmembrane</keyword>
<feature type="transmembrane region" description="Helical" evidence="13">
    <location>
        <begin position="394"/>
        <end position="414"/>
    </location>
</feature>
<feature type="transmembrane region" description="Helical" evidence="13">
    <location>
        <begin position="982"/>
        <end position="1004"/>
    </location>
</feature>
<dbReference type="Gene3D" id="1.20.120.350">
    <property type="entry name" value="Voltage-gated potassium channels. Chain C"/>
    <property type="match status" value="1"/>
</dbReference>
<dbReference type="InterPro" id="IPR028325">
    <property type="entry name" value="VG_K_chnl"/>
</dbReference>
<dbReference type="Gene3D" id="1.10.287.70">
    <property type="match status" value="1"/>
</dbReference>
<feature type="transmembrane region" description="Helical" evidence="13">
    <location>
        <begin position="367"/>
        <end position="388"/>
    </location>
</feature>
<dbReference type="EMBL" id="LSRX01000502">
    <property type="protein sequence ID" value="OLP95447.1"/>
    <property type="molecule type" value="Genomic_DNA"/>
</dbReference>
<feature type="region of interest" description="Disordered" evidence="12">
    <location>
        <begin position="230"/>
        <end position="264"/>
    </location>
</feature>
<keyword evidence="2" id="KW-0813">Transport</keyword>
<evidence type="ECO:0000256" key="9">
    <source>
        <dbReference type="ARBA" id="ARBA00023065"/>
    </source>
</evidence>
<dbReference type="GO" id="GO:0001508">
    <property type="term" value="P:action potential"/>
    <property type="evidence" value="ECO:0007669"/>
    <property type="project" value="TreeGrafter"/>
</dbReference>
<evidence type="ECO:0000256" key="10">
    <source>
        <dbReference type="ARBA" id="ARBA00023136"/>
    </source>
</evidence>
<feature type="domain" description="Ion transport" evidence="14">
    <location>
        <begin position="811"/>
        <end position="1022"/>
    </location>
</feature>
<keyword evidence="5" id="KW-0631">Potassium channel</keyword>
<evidence type="ECO:0000256" key="1">
    <source>
        <dbReference type="ARBA" id="ARBA00004141"/>
    </source>
</evidence>
<gene>
    <name evidence="15" type="primary">Shal</name>
    <name evidence="15" type="ORF">AK812_SmicGene22423</name>
</gene>
<accession>A0A1Q9DJS6</accession>
<feature type="transmembrane region" description="Helical" evidence="13">
    <location>
        <begin position="334"/>
        <end position="355"/>
    </location>
</feature>
<evidence type="ECO:0000313" key="16">
    <source>
        <dbReference type="Proteomes" id="UP000186817"/>
    </source>
</evidence>
<evidence type="ECO:0000259" key="14">
    <source>
        <dbReference type="Pfam" id="PF00520"/>
    </source>
</evidence>
<feature type="transmembrane region" description="Helical" evidence="13">
    <location>
        <begin position="813"/>
        <end position="831"/>
    </location>
</feature>
<dbReference type="GO" id="GO:0008076">
    <property type="term" value="C:voltage-gated potassium channel complex"/>
    <property type="evidence" value="ECO:0007669"/>
    <property type="project" value="InterPro"/>
</dbReference>
<evidence type="ECO:0000256" key="7">
    <source>
        <dbReference type="ARBA" id="ARBA00022958"/>
    </source>
</evidence>
<keyword evidence="16" id="KW-1185">Reference proteome</keyword>
<dbReference type="Proteomes" id="UP000186817">
    <property type="component" value="Unassembled WGS sequence"/>
</dbReference>
<feature type="transmembrane region" description="Helical" evidence="13">
    <location>
        <begin position="99"/>
        <end position="121"/>
    </location>
</feature>
<feature type="transmembrane region" description="Helical" evidence="13">
    <location>
        <begin position="127"/>
        <end position="147"/>
    </location>
</feature>
<feature type="compositionally biased region" description="Basic and acidic residues" evidence="12">
    <location>
        <begin position="753"/>
        <end position="766"/>
    </location>
</feature>
<evidence type="ECO:0000256" key="6">
    <source>
        <dbReference type="ARBA" id="ARBA00022882"/>
    </source>
</evidence>
<feature type="transmembrane region" description="Helical" evidence="13">
    <location>
        <begin position="950"/>
        <end position="970"/>
    </location>
</feature>
<feature type="transmembrane region" description="Helical" evidence="13">
    <location>
        <begin position="875"/>
        <end position="895"/>
    </location>
</feature>
<feature type="compositionally biased region" description="Basic residues" evidence="12">
    <location>
        <begin position="236"/>
        <end position="246"/>
    </location>
</feature>
<proteinExistence type="predicted"/>
<evidence type="ECO:0000256" key="5">
    <source>
        <dbReference type="ARBA" id="ARBA00022826"/>
    </source>
</evidence>
<feature type="region of interest" description="Disordered" evidence="12">
    <location>
        <begin position="511"/>
        <end position="536"/>
    </location>
</feature>
<feature type="transmembrane region" description="Helical" evidence="13">
    <location>
        <begin position="1010"/>
        <end position="1027"/>
    </location>
</feature>
<evidence type="ECO:0000256" key="12">
    <source>
        <dbReference type="SAM" id="MobiDB-lite"/>
    </source>
</evidence>
<keyword evidence="6" id="KW-0851">Voltage-gated channel</keyword>
<evidence type="ECO:0000256" key="13">
    <source>
        <dbReference type="SAM" id="Phobius"/>
    </source>
</evidence>
<feature type="transmembrane region" description="Helical" evidence="13">
    <location>
        <begin position="564"/>
        <end position="586"/>
    </location>
</feature>